<dbReference type="Pfam" id="PF05175">
    <property type="entry name" value="MTS"/>
    <property type="match status" value="1"/>
</dbReference>
<comment type="caution">
    <text evidence="9">The sequence shown here is derived from an EMBL/GenBank/DDBJ whole genome shotgun (WGS) entry which is preliminary data.</text>
</comment>
<proteinExistence type="predicted"/>
<dbReference type="PANTHER" id="PTHR47816:SF4">
    <property type="entry name" value="RIBOSOMAL RNA SMALL SUBUNIT METHYLTRANSFERASE C"/>
    <property type="match status" value="1"/>
</dbReference>
<keyword evidence="2" id="KW-0698">rRNA processing</keyword>
<dbReference type="PANTHER" id="PTHR47816">
    <property type="entry name" value="RIBOSOMAL RNA SMALL SUBUNIT METHYLTRANSFERASE C"/>
    <property type="match status" value="1"/>
</dbReference>
<evidence type="ECO:0000259" key="6">
    <source>
        <dbReference type="Pfam" id="PF05175"/>
    </source>
</evidence>
<evidence type="ECO:0000256" key="2">
    <source>
        <dbReference type="ARBA" id="ARBA00022552"/>
    </source>
</evidence>
<dbReference type="CDD" id="cd02440">
    <property type="entry name" value="AdoMet_MTases"/>
    <property type="match status" value="1"/>
</dbReference>
<dbReference type="InterPro" id="IPR046977">
    <property type="entry name" value="RsmC/RlmG"/>
</dbReference>
<evidence type="ECO:0000256" key="5">
    <source>
        <dbReference type="SAM" id="MobiDB-lite"/>
    </source>
</evidence>
<protein>
    <submittedName>
        <fullName evidence="9">Methyltransferase</fullName>
    </submittedName>
</protein>
<dbReference type="Pfam" id="PF23186">
    <property type="entry name" value="DUF7059"/>
    <property type="match status" value="1"/>
</dbReference>
<keyword evidence="10" id="KW-1185">Reference proteome</keyword>
<evidence type="ECO:0000256" key="1">
    <source>
        <dbReference type="ARBA" id="ARBA00022490"/>
    </source>
</evidence>
<dbReference type="Pfam" id="PF25004">
    <property type="entry name" value="DUF7782"/>
    <property type="match status" value="1"/>
</dbReference>
<evidence type="ECO:0000259" key="7">
    <source>
        <dbReference type="Pfam" id="PF23186"/>
    </source>
</evidence>
<dbReference type="InterPro" id="IPR055487">
    <property type="entry name" value="DUF7059"/>
</dbReference>
<organism evidence="9 10">
    <name type="scientific">Georgenia deserti</name>
    <dbReference type="NCBI Taxonomy" id="2093781"/>
    <lineage>
        <taxon>Bacteria</taxon>
        <taxon>Bacillati</taxon>
        <taxon>Actinomycetota</taxon>
        <taxon>Actinomycetes</taxon>
        <taxon>Micrococcales</taxon>
        <taxon>Bogoriellaceae</taxon>
        <taxon>Georgenia</taxon>
    </lineage>
</organism>
<dbReference type="RefSeq" id="WP_388009698.1">
    <property type="nucleotide sequence ID" value="NZ_JBHUEE010000010.1"/>
</dbReference>
<accession>A0ABW4LBH6</accession>
<reference evidence="10" key="1">
    <citation type="journal article" date="2019" name="Int. J. Syst. Evol. Microbiol.">
        <title>The Global Catalogue of Microorganisms (GCM) 10K type strain sequencing project: providing services to taxonomists for standard genome sequencing and annotation.</title>
        <authorList>
            <consortium name="The Broad Institute Genomics Platform"/>
            <consortium name="The Broad Institute Genome Sequencing Center for Infectious Disease"/>
            <person name="Wu L."/>
            <person name="Ma J."/>
        </authorList>
    </citation>
    <scope>NUCLEOTIDE SEQUENCE [LARGE SCALE GENOMIC DNA]</scope>
    <source>
        <strain evidence="10">JCM 17130</strain>
    </source>
</reference>
<evidence type="ECO:0000313" key="9">
    <source>
        <dbReference type="EMBL" id="MFD1719426.1"/>
    </source>
</evidence>
<evidence type="ECO:0000259" key="8">
    <source>
        <dbReference type="Pfam" id="PF25004"/>
    </source>
</evidence>
<dbReference type="InterPro" id="IPR002052">
    <property type="entry name" value="DNA_methylase_N6_adenine_CS"/>
</dbReference>
<dbReference type="InterPro" id="IPR007848">
    <property type="entry name" value="Small_mtfrase_dom"/>
</dbReference>
<gene>
    <name evidence="9" type="ORF">ACFSE6_16400</name>
</gene>
<evidence type="ECO:0000313" key="10">
    <source>
        <dbReference type="Proteomes" id="UP001597277"/>
    </source>
</evidence>
<dbReference type="PROSITE" id="PS00092">
    <property type="entry name" value="N6_MTASE"/>
    <property type="match status" value="1"/>
</dbReference>
<dbReference type="GO" id="GO:0032259">
    <property type="term" value="P:methylation"/>
    <property type="evidence" value="ECO:0007669"/>
    <property type="project" value="UniProtKB-KW"/>
</dbReference>
<keyword evidence="3 9" id="KW-0489">Methyltransferase</keyword>
<evidence type="ECO:0000256" key="4">
    <source>
        <dbReference type="ARBA" id="ARBA00022679"/>
    </source>
</evidence>
<dbReference type="SUPFAM" id="SSF53335">
    <property type="entry name" value="S-adenosyl-L-methionine-dependent methyltransferases"/>
    <property type="match status" value="1"/>
</dbReference>
<dbReference type="GO" id="GO:0008168">
    <property type="term" value="F:methyltransferase activity"/>
    <property type="evidence" value="ECO:0007669"/>
    <property type="project" value="UniProtKB-KW"/>
</dbReference>
<keyword evidence="4" id="KW-0808">Transferase</keyword>
<dbReference type="InterPro" id="IPR056684">
    <property type="entry name" value="DUF7782"/>
</dbReference>
<feature type="domain" description="DUF7059" evidence="7">
    <location>
        <begin position="34"/>
        <end position="116"/>
    </location>
</feature>
<dbReference type="Proteomes" id="UP001597277">
    <property type="component" value="Unassembled WGS sequence"/>
</dbReference>
<name>A0ABW4LBH6_9MICO</name>
<feature type="region of interest" description="Disordered" evidence="5">
    <location>
        <begin position="1"/>
        <end position="22"/>
    </location>
</feature>
<feature type="compositionally biased region" description="Basic and acidic residues" evidence="5">
    <location>
        <begin position="1"/>
        <end position="14"/>
    </location>
</feature>
<feature type="domain" description="Methyltransferase small" evidence="6">
    <location>
        <begin position="161"/>
        <end position="252"/>
    </location>
</feature>
<keyword evidence="1" id="KW-0963">Cytoplasm</keyword>
<dbReference type="EMBL" id="JBHUEE010000010">
    <property type="protein sequence ID" value="MFD1719426.1"/>
    <property type="molecule type" value="Genomic_DNA"/>
</dbReference>
<sequence length="528" mass="56202">MTDLRGRSARHDDEPAAPTPDQDTCRALAADLRAAGFGADNLRATWGVPADEAVGRGLREPALRALGERTDPLATLGRLLVLGRTQPAVAVAAALPQAGIAGLERLGLASTEDGYVVPRAVIRPQAFVDRDGEGEWWLASDLDEVALGSTLPVGHVLGAGGASLFLAGLHIDSPTGRVLDLGTGCGVQAIRARRYASEVVATDISPRARQFAEINMVLNDVRSVSTREGNLFDPVRGERFDRIVSNPPFVITPRIDGVPAYEYRDAGLVGDALVESVVTGAGEHLEPGGVAVLLGNWETRGGQEGLERVRTWVDSSPVALDAWVVERDTLDPVQYAEFWIRDGGTLPGTPEYAEMVENWLEDFTRRAVTAVGLGFILLRRPADGAHPTLARYERLPQPLTREGTLGTHLTEALSAHDRLTGMDDDALAAAVLAVAPDVTEARHHMPGSPDPQVIELRQGSGFARTVTADTGLAALVGACDGELPVGPLIAAIAGLLEVDADELRAELLPRVRELLVDGFLTLRETDLP</sequence>
<feature type="domain" description="DUF7782" evidence="8">
    <location>
        <begin position="423"/>
        <end position="520"/>
    </location>
</feature>
<dbReference type="InterPro" id="IPR029063">
    <property type="entry name" value="SAM-dependent_MTases_sf"/>
</dbReference>
<dbReference type="Gene3D" id="3.40.50.150">
    <property type="entry name" value="Vaccinia Virus protein VP39"/>
    <property type="match status" value="1"/>
</dbReference>
<evidence type="ECO:0000256" key="3">
    <source>
        <dbReference type="ARBA" id="ARBA00022603"/>
    </source>
</evidence>